<keyword evidence="9" id="KW-1185">Reference proteome</keyword>
<dbReference type="GO" id="GO:0006555">
    <property type="term" value="P:methionine metabolic process"/>
    <property type="evidence" value="ECO:0007669"/>
    <property type="project" value="InterPro"/>
</dbReference>
<dbReference type="RefSeq" id="WP_179786335.1">
    <property type="nucleotide sequence ID" value="NZ_BAAARR010000022.1"/>
</dbReference>
<evidence type="ECO:0000256" key="4">
    <source>
        <dbReference type="ARBA" id="ARBA00022827"/>
    </source>
</evidence>
<dbReference type="GO" id="GO:0035999">
    <property type="term" value="P:tetrahydrofolate interconversion"/>
    <property type="evidence" value="ECO:0007669"/>
    <property type="project" value="UniProtKB-UniPathway"/>
</dbReference>
<evidence type="ECO:0000313" key="8">
    <source>
        <dbReference type="EMBL" id="NYH88444.1"/>
    </source>
</evidence>
<evidence type="ECO:0000256" key="1">
    <source>
        <dbReference type="ARBA" id="ARBA00001974"/>
    </source>
</evidence>
<dbReference type="UniPathway" id="UPA00193"/>
<dbReference type="EMBL" id="JACBZH010000001">
    <property type="protein sequence ID" value="NYH88444.1"/>
    <property type="molecule type" value="Genomic_DNA"/>
</dbReference>
<comment type="pathway">
    <text evidence="2 6">One-carbon metabolism; tetrahydrofolate interconversion.</text>
</comment>
<proteinExistence type="inferred from homology"/>
<keyword evidence="4 6" id="KW-0274">FAD</keyword>
<evidence type="ECO:0000313" key="9">
    <source>
        <dbReference type="Proteomes" id="UP000579605"/>
    </source>
</evidence>
<organism evidence="8 9">
    <name type="scientific">Actinopolymorpha rutila</name>
    <dbReference type="NCBI Taxonomy" id="446787"/>
    <lineage>
        <taxon>Bacteria</taxon>
        <taxon>Bacillati</taxon>
        <taxon>Actinomycetota</taxon>
        <taxon>Actinomycetes</taxon>
        <taxon>Propionibacteriales</taxon>
        <taxon>Actinopolymorphaceae</taxon>
        <taxon>Actinopolymorpha</taxon>
    </lineage>
</organism>
<reference evidence="8 9" key="1">
    <citation type="submission" date="2020-07" db="EMBL/GenBank/DDBJ databases">
        <title>Sequencing the genomes of 1000 actinobacteria strains.</title>
        <authorList>
            <person name="Klenk H.-P."/>
        </authorList>
    </citation>
    <scope>NUCLEOTIDE SEQUENCE [LARGE SCALE GENOMIC DNA]</scope>
    <source>
        <strain evidence="8 9">DSM 18448</strain>
    </source>
</reference>
<protein>
    <recommendedName>
        <fullName evidence="6">Methylenetetrahydrofolate reductase</fullName>
    </recommendedName>
</protein>
<accession>A0A852Z638</accession>
<keyword evidence="5 6" id="KW-0560">Oxidoreductase</keyword>
<keyword evidence="3 6" id="KW-0285">Flavoprotein</keyword>
<comment type="similarity">
    <text evidence="6">Belongs to the methylenetetrahydrofolate reductase family.</text>
</comment>
<comment type="cofactor">
    <cofactor evidence="1 6">
        <name>FAD</name>
        <dbReference type="ChEBI" id="CHEBI:57692"/>
    </cofactor>
</comment>
<evidence type="ECO:0000256" key="7">
    <source>
        <dbReference type="SAM" id="MobiDB-lite"/>
    </source>
</evidence>
<feature type="region of interest" description="Disordered" evidence="7">
    <location>
        <begin position="256"/>
        <end position="292"/>
    </location>
</feature>
<sequence length="292" mass="31267">MPAPAFEVVCEVEPPARPDLAHVRRQIDVLGPVADAFLAPDNHLGRATISSVAVAHEIQRAGGRGLACLNARDRNLLGLRRDLLTAAAYGVERFVFVYGDKPTSGNRTGDLTVRAMLEEVRRFAEEPELRAGGFRAGVAAGPGPLPAWKRAADFVFAQVGFDVAEQVRWREAHGPDCPVYAGVLVLSSEAMARRLAASIPDLDIPEELIRRVGQDRQAGVEAACEQVERIRDSGAFDGVHLVTGVRFRPMAEELTRRGFGKSGSSGLTEGVRAGRRPALPQDSGPGPGPAAR</sequence>
<evidence type="ECO:0000256" key="6">
    <source>
        <dbReference type="RuleBase" id="RU003862"/>
    </source>
</evidence>
<comment type="caution">
    <text evidence="8">The sequence shown here is derived from an EMBL/GenBank/DDBJ whole genome shotgun (WGS) entry which is preliminary data.</text>
</comment>
<dbReference type="GO" id="GO:0004489">
    <property type="term" value="F:methylenetetrahydrofolate reductase [NAD(P)H] activity"/>
    <property type="evidence" value="ECO:0007669"/>
    <property type="project" value="InterPro"/>
</dbReference>
<dbReference type="SUPFAM" id="SSF51730">
    <property type="entry name" value="FAD-linked oxidoreductase"/>
    <property type="match status" value="1"/>
</dbReference>
<dbReference type="Gene3D" id="3.20.20.220">
    <property type="match status" value="1"/>
</dbReference>
<name>A0A852Z638_9ACTN</name>
<gene>
    <name evidence="8" type="ORF">F4554_001082</name>
</gene>
<dbReference type="InterPro" id="IPR029041">
    <property type="entry name" value="FAD-linked_oxidoreductase-like"/>
</dbReference>
<dbReference type="Pfam" id="PF02219">
    <property type="entry name" value="MTHFR"/>
    <property type="match status" value="1"/>
</dbReference>
<dbReference type="AlphaFoldDB" id="A0A852Z638"/>
<evidence type="ECO:0000256" key="5">
    <source>
        <dbReference type="ARBA" id="ARBA00023002"/>
    </source>
</evidence>
<dbReference type="InterPro" id="IPR003171">
    <property type="entry name" value="Mehydrof_redctse-like"/>
</dbReference>
<dbReference type="Proteomes" id="UP000579605">
    <property type="component" value="Unassembled WGS sequence"/>
</dbReference>
<evidence type="ECO:0000256" key="2">
    <source>
        <dbReference type="ARBA" id="ARBA00004777"/>
    </source>
</evidence>
<evidence type="ECO:0000256" key="3">
    <source>
        <dbReference type="ARBA" id="ARBA00022630"/>
    </source>
</evidence>